<dbReference type="PROSITE" id="PS50058">
    <property type="entry name" value="G_PROTEIN_GAMMA"/>
    <property type="match status" value="1"/>
</dbReference>
<reference evidence="3 4" key="1">
    <citation type="submission" date="2021-04" db="EMBL/GenBank/DDBJ databases">
        <authorList>
            <person name="Bliznina A."/>
        </authorList>
    </citation>
    <scope>NUCLEOTIDE SEQUENCE [LARGE SCALE GENOMIC DNA]</scope>
</reference>
<organism evidence="3 4">
    <name type="scientific">Oikopleura dioica</name>
    <name type="common">Tunicate</name>
    <dbReference type="NCBI Taxonomy" id="34765"/>
    <lineage>
        <taxon>Eukaryota</taxon>
        <taxon>Metazoa</taxon>
        <taxon>Chordata</taxon>
        <taxon>Tunicata</taxon>
        <taxon>Appendicularia</taxon>
        <taxon>Copelata</taxon>
        <taxon>Oikopleuridae</taxon>
        <taxon>Oikopleura</taxon>
    </lineage>
</organism>
<feature type="domain" description="G protein gamma" evidence="2">
    <location>
        <begin position="55"/>
        <end position="115"/>
    </location>
</feature>
<evidence type="ECO:0000256" key="1">
    <source>
        <dbReference type="SAM" id="MobiDB-lite"/>
    </source>
</evidence>
<proteinExistence type="predicted"/>
<dbReference type="SUPFAM" id="SSF48670">
    <property type="entry name" value="Transducin (heterotrimeric G protein), gamma chain"/>
    <property type="match status" value="1"/>
</dbReference>
<keyword evidence="4" id="KW-1185">Reference proteome</keyword>
<dbReference type="SMART" id="SM00224">
    <property type="entry name" value="GGL"/>
    <property type="match status" value="1"/>
</dbReference>
<dbReference type="Proteomes" id="UP001158576">
    <property type="component" value="Chromosome 1"/>
</dbReference>
<dbReference type="EMBL" id="OU015566">
    <property type="protein sequence ID" value="CAG5104615.1"/>
    <property type="molecule type" value="Genomic_DNA"/>
</dbReference>
<evidence type="ECO:0000259" key="2">
    <source>
        <dbReference type="PROSITE" id="PS50058"/>
    </source>
</evidence>
<gene>
    <name evidence="3" type="ORF">OKIOD_LOCUS10155</name>
</gene>
<evidence type="ECO:0000313" key="4">
    <source>
        <dbReference type="Proteomes" id="UP001158576"/>
    </source>
</evidence>
<dbReference type="InterPro" id="IPR036284">
    <property type="entry name" value="GGL_sf"/>
</dbReference>
<protein>
    <submittedName>
        <fullName evidence="3">Oidioi.mRNA.OKI2018_I69.chr1.g1390.t1.cds</fullName>
    </submittedName>
</protein>
<feature type="region of interest" description="Disordered" evidence="1">
    <location>
        <begin position="130"/>
        <end position="155"/>
    </location>
</feature>
<dbReference type="Gene3D" id="4.10.260.10">
    <property type="entry name" value="Transducin (heterotrimeric G protein), gamma chain"/>
    <property type="match status" value="1"/>
</dbReference>
<name>A0ABN7SMR8_OIKDI</name>
<accession>A0ABN7SMR8</accession>
<dbReference type="Pfam" id="PF00631">
    <property type="entry name" value="G-gamma"/>
    <property type="match status" value="1"/>
</dbReference>
<sequence>MDPENLDGQVCLREPVVKTMLDPRFEQADRRIRAKMLFEKTTLIKPDGRCFEELKREVIEEGRKIIEMEMNLLNMKRLKISEAVGQIMTFCIDNEQEDPLINRSRNSSNPWMTRRERFSEYLQALMMCKSQPEDAEEPIPSKKSVETPAMSLPTV</sequence>
<evidence type="ECO:0000313" key="3">
    <source>
        <dbReference type="EMBL" id="CAG5104615.1"/>
    </source>
</evidence>
<dbReference type="InterPro" id="IPR015898">
    <property type="entry name" value="G-protein_gamma-like_dom"/>
</dbReference>